<evidence type="ECO:0008006" key="11">
    <source>
        <dbReference type="Google" id="ProtNLM"/>
    </source>
</evidence>
<feature type="transmembrane region" description="Helical" evidence="8">
    <location>
        <begin position="216"/>
        <end position="238"/>
    </location>
</feature>
<feature type="transmembrane region" description="Helical" evidence="8">
    <location>
        <begin position="12"/>
        <end position="32"/>
    </location>
</feature>
<dbReference type="GO" id="GO:0055085">
    <property type="term" value="P:transmembrane transport"/>
    <property type="evidence" value="ECO:0007669"/>
    <property type="project" value="TreeGrafter"/>
</dbReference>
<dbReference type="InterPro" id="IPR002549">
    <property type="entry name" value="AI-2E-like"/>
</dbReference>
<comment type="subcellular location">
    <subcellularLocation>
        <location evidence="1">Cell membrane</location>
        <topology evidence="1">Multi-pass membrane protein</topology>
    </subcellularLocation>
</comment>
<evidence type="ECO:0000256" key="1">
    <source>
        <dbReference type="ARBA" id="ARBA00004651"/>
    </source>
</evidence>
<comment type="caution">
    <text evidence="9">The sequence shown here is derived from an EMBL/GenBank/DDBJ whole genome shotgun (WGS) entry which is preliminary data.</text>
</comment>
<dbReference type="STRING" id="1802312.A3C06_00525"/>
<keyword evidence="5 8" id="KW-0812">Transmembrane</keyword>
<dbReference type="PANTHER" id="PTHR21716:SF53">
    <property type="entry name" value="PERMEASE PERM-RELATED"/>
    <property type="match status" value="1"/>
</dbReference>
<feature type="transmembrane region" description="Helical" evidence="8">
    <location>
        <begin position="155"/>
        <end position="181"/>
    </location>
</feature>
<dbReference type="EMBL" id="MHRQ01000006">
    <property type="protein sequence ID" value="OHA27322.1"/>
    <property type="molecule type" value="Genomic_DNA"/>
</dbReference>
<dbReference type="PANTHER" id="PTHR21716">
    <property type="entry name" value="TRANSMEMBRANE PROTEIN"/>
    <property type="match status" value="1"/>
</dbReference>
<feature type="transmembrane region" description="Helical" evidence="8">
    <location>
        <begin position="270"/>
        <end position="290"/>
    </location>
</feature>
<keyword evidence="6 8" id="KW-1133">Transmembrane helix</keyword>
<accession>A0A1G2MW73</accession>
<keyword evidence="3" id="KW-0813">Transport</keyword>
<dbReference type="Pfam" id="PF01594">
    <property type="entry name" value="AI-2E_transport"/>
    <property type="match status" value="1"/>
</dbReference>
<protein>
    <recommendedName>
        <fullName evidence="11">AI-2E family transporter</fullName>
    </recommendedName>
</protein>
<proteinExistence type="inferred from homology"/>
<feature type="transmembrane region" description="Helical" evidence="8">
    <location>
        <begin position="310"/>
        <end position="342"/>
    </location>
</feature>
<organism evidence="9 10">
    <name type="scientific">Candidatus Taylorbacteria bacterium RIFCSPHIGHO2_02_FULL_46_13</name>
    <dbReference type="NCBI Taxonomy" id="1802312"/>
    <lineage>
        <taxon>Bacteria</taxon>
        <taxon>Candidatus Tayloriibacteriota</taxon>
    </lineage>
</organism>
<comment type="similarity">
    <text evidence="2">Belongs to the autoinducer-2 exporter (AI-2E) (TC 2.A.86) family.</text>
</comment>
<evidence type="ECO:0000256" key="7">
    <source>
        <dbReference type="ARBA" id="ARBA00023136"/>
    </source>
</evidence>
<feature type="transmembrane region" description="Helical" evidence="8">
    <location>
        <begin position="70"/>
        <end position="88"/>
    </location>
</feature>
<dbReference type="Proteomes" id="UP000177565">
    <property type="component" value="Unassembled WGS sequence"/>
</dbReference>
<dbReference type="AlphaFoldDB" id="A0A1G2MW73"/>
<evidence type="ECO:0000256" key="3">
    <source>
        <dbReference type="ARBA" id="ARBA00022448"/>
    </source>
</evidence>
<evidence type="ECO:0000256" key="4">
    <source>
        <dbReference type="ARBA" id="ARBA00022475"/>
    </source>
</evidence>
<keyword evidence="4" id="KW-1003">Cell membrane</keyword>
<dbReference type="GO" id="GO:0005886">
    <property type="term" value="C:plasma membrane"/>
    <property type="evidence" value="ECO:0007669"/>
    <property type="project" value="UniProtKB-SubCell"/>
</dbReference>
<reference evidence="9 10" key="1">
    <citation type="journal article" date="2016" name="Nat. Commun.">
        <title>Thousands of microbial genomes shed light on interconnected biogeochemical processes in an aquifer system.</title>
        <authorList>
            <person name="Anantharaman K."/>
            <person name="Brown C.T."/>
            <person name="Hug L.A."/>
            <person name="Sharon I."/>
            <person name="Castelle C.J."/>
            <person name="Probst A.J."/>
            <person name="Thomas B.C."/>
            <person name="Singh A."/>
            <person name="Wilkins M.J."/>
            <person name="Karaoz U."/>
            <person name="Brodie E.L."/>
            <person name="Williams K.H."/>
            <person name="Hubbard S.S."/>
            <person name="Banfield J.F."/>
        </authorList>
    </citation>
    <scope>NUCLEOTIDE SEQUENCE [LARGE SCALE GENOMIC DNA]</scope>
</reference>
<evidence type="ECO:0000313" key="9">
    <source>
        <dbReference type="EMBL" id="OHA27322.1"/>
    </source>
</evidence>
<evidence type="ECO:0000256" key="5">
    <source>
        <dbReference type="ARBA" id="ARBA00022692"/>
    </source>
</evidence>
<name>A0A1G2MW73_9BACT</name>
<sequence length="361" mass="39564">MEKDSDRSINIHISSAAIIKTVVILALFWAVFYMRDLVVVILTAIVIASSIEPLIVWFGKRRVARTISVILIYLFLFILLAGIFYFFVPSLLSDLSDFLTKLPTYLDTVSVWNPFKGNVSPASPVVSNLGLSQGLSISEFINEFNSGFTSASQGFFQTISSLFGGILSLVLIVVLSFYLAVQDDGVAKFLRIVLPIRYEEYVLGLWRRSQQKIGRWLQGQLLLGALMGILVYLGLTILGIKNAILLALLAMVFELIPVFGPILAAIPSTLVAFADGGVAKGFLVIGLYIIMQQFENHLIYPLVVRKIVGIPPILVILAILAGFKLAGVLGILISVPIAAVFVEFLDDLQREKITRKGAAAK</sequence>
<evidence type="ECO:0000256" key="6">
    <source>
        <dbReference type="ARBA" id="ARBA00022989"/>
    </source>
</evidence>
<evidence type="ECO:0000256" key="8">
    <source>
        <dbReference type="SAM" id="Phobius"/>
    </source>
</evidence>
<evidence type="ECO:0000256" key="2">
    <source>
        <dbReference type="ARBA" id="ARBA00009773"/>
    </source>
</evidence>
<evidence type="ECO:0000313" key="10">
    <source>
        <dbReference type="Proteomes" id="UP000177565"/>
    </source>
</evidence>
<feature type="transmembrane region" description="Helical" evidence="8">
    <location>
        <begin position="38"/>
        <end position="58"/>
    </location>
</feature>
<feature type="transmembrane region" description="Helical" evidence="8">
    <location>
        <begin position="244"/>
        <end position="263"/>
    </location>
</feature>
<gene>
    <name evidence="9" type="ORF">A3C06_00525</name>
</gene>
<keyword evidence="7 8" id="KW-0472">Membrane</keyword>